<gene>
    <name evidence="1" type="ORF">SAMN05216325_11761</name>
</gene>
<proteinExistence type="predicted"/>
<dbReference type="OrthoDB" id="7876422at2"/>
<organism evidence="1 2">
    <name type="scientific">Nitrosomonas marina</name>
    <dbReference type="NCBI Taxonomy" id="917"/>
    <lineage>
        <taxon>Bacteria</taxon>
        <taxon>Pseudomonadati</taxon>
        <taxon>Pseudomonadota</taxon>
        <taxon>Betaproteobacteria</taxon>
        <taxon>Nitrosomonadales</taxon>
        <taxon>Nitrosomonadaceae</taxon>
        <taxon>Nitrosomonas</taxon>
    </lineage>
</organism>
<evidence type="ECO:0000313" key="1">
    <source>
        <dbReference type="EMBL" id="SEN41815.1"/>
    </source>
</evidence>
<accession>A0A1H8GDI6</accession>
<dbReference type="RefSeq" id="WP_090633254.1">
    <property type="nucleotide sequence ID" value="NZ_FOCP01000017.1"/>
</dbReference>
<dbReference type="Proteomes" id="UP000199459">
    <property type="component" value="Unassembled WGS sequence"/>
</dbReference>
<dbReference type="AlphaFoldDB" id="A0A1H8GDI6"/>
<reference evidence="1 2" key="1">
    <citation type="submission" date="2016-10" db="EMBL/GenBank/DDBJ databases">
        <authorList>
            <person name="de Groot N.N."/>
        </authorList>
    </citation>
    <scope>NUCLEOTIDE SEQUENCE [LARGE SCALE GENOMIC DNA]</scope>
    <source>
        <strain evidence="1 2">Nm22</strain>
    </source>
</reference>
<protein>
    <submittedName>
        <fullName evidence="1">Uncharacterized protein</fullName>
    </submittedName>
</protein>
<name>A0A1H8GDI6_9PROT</name>
<dbReference type="EMBL" id="FOCP01000017">
    <property type="protein sequence ID" value="SEN41815.1"/>
    <property type="molecule type" value="Genomic_DNA"/>
</dbReference>
<sequence length="99" mass="11373">MHDKIINTDNKVTKQDAAAPLKFKPDNYRHHLDEFDLTQEQQNELLESLWTIMSTLVDIGWGVDTVQILLPELFAEVAPDSEKLLESRNTSEFDQSVDT</sequence>
<evidence type="ECO:0000313" key="2">
    <source>
        <dbReference type="Proteomes" id="UP000199459"/>
    </source>
</evidence>